<keyword evidence="3" id="KW-1185">Reference proteome</keyword>
<proteinExistence type="predicted"/>
<sequence>MLFSRPTEVSVMTVSHERTEPMESRVRPLRLLVSLERTETLDLDRSFQRLGAATFGSGPEVRQSNAQGSKSTRATGLGSLSWGSATLPLSIGWHRETESAETSRSSGVSSCVMETLSSGRFRLWPGYNREFKLLSIAESGLSGPFADDADPSDS</sequence>
<feature type="region of interest" description="Disordered" evidence="1">
    <location>
        <begin position="54"/>
        <end position="84"/>
    </location>
</feature>
<gene>
    <name evidence="2" type="ORF">BDW42DRAFT_176994</name>
</gene>
<evidence type="ECO:0000313" key="2">
    <source>
        <dbReference type="EMBL" id="PLN77369.1"/>
    </source>
</evidence>
<organism evidence="2 3">
    <name type="scientific">Aspergillus taichungensis</name>
    <dbReference type="NCBI Taxonomy" id="482145"/>
    <lineage>
        <taxon>Eukaryota</taxon>
        <taxon>Fungi</taxon>
        <taxon>Dikarya</taxon>
        <taxon>Ascomycota</taxon>
        <taxon>Pezizomycotina</taxon>
        <taxon>Eurotiomycetes</taxon>
        <taxon>Eurotiomycetidae</taxon>
        <taxon>Eurotiales</taxon>
        <taxon>Aspergillaceae</taxon>
        <taxon>Aspergillus</taxon>
        <taxon>Aspergillus subgen. Circumdati</taxon>
    </lineage>
</organism>
<evidence type="ECO:0000313" key="3">
    <source>
        <dbReference type="Proteomes" id="UP000235023"/>
    </source>
</evidence>
<feature type="compositionally biased region" description="Polar residues" evidence="1">
    <location>
        <begin position="62"/>
        <end position="74"/>
    </location>
</feature>
<dbReference type="AlphaFoldDB" id="A0A2J5HJU1"/>
<dbReference type="Proteomes" id="UP000235023">
    <property type="component" value="Unassembled WGS sequence"/>
</dbReference>
<name>A0A2J5HJU1_9EURO</name>
<reference evidence="3" key="1">
    <citation type="submission" date="2017-12" db="EMBL/GenBank/DDBJ databases">
        <authorList>
            <consortium name="DOE Joint Genome Institute"/>
            <person name="Mondo S.J."/>
            <person name="Kjaerbolling I."/>
            <person name="Vesth T.C."/>
            <person name="Frisvad J.C."/>
            <person name="Nybo J.L."/>
            <person name="Theobald S."/>
            <person name="Kuo A."/>
            <person name="Bowyer P."/>
            <person name="Matsuda Y."/>
            <person name="Lyhne E.K."/>
            <person name="Kogle M.E."/>
            <person name="Clum A."/>
            <person name="Lipzen A."/>
            <person name="Salamov A."/>
            <person name="Ngan C.Y."/>
            <person name="Daum C."/>
            <person name="Chiniquy J."/>
            <person name="Barry K."/>
            <person name="LaButti K."/>
            <person name="Haridas S."/>
            <person name="Simmons B.A."/>
            <person name="Magnuson J.K."/>
            <person name="Mortensen U.H."/>
            <person name="Larsen T.O."/>
            <person name="Grigoriev I.V."/>
            <person name="Baker S.E."/>
            <person name="Andersen M.R."/>
            <person name="Nordberg H.P."/>
            <person name="Cantor M.N."/>
            <person name="Hua S.X."/>
        </authorList>
    </citation>
    <scope>NUCLEOTIDE SEQUENCE [LARGE SCALE GENOMIC DNA]</scope>
    <source>
        <strain evidence="3">IBT 19404</strain>
    </source>
</reference>
<accession>A0A2J5HJU1</accession>
<evidence type="ECO:0000256" key="1">
    <source>
        <dbReference type="SAM" id="MobiDB-lite"/>
    </source>
</evidence>
<protein>
    <submittedName>
        <fullName evidence="2">Uncharacterized protein</fullName>
    </submittedName>
</protein>
<dbReference type="EMBL" id="KZ559597">
    <property type="protein sequence ID" value="PLN77369.1"/>
    <property type="molecule type" value="Genomic_DNA"/>
</dbReference>